<keyword evidence="2" id="KW-1185">Reference proteome</keyword>
<dbReference type="HOGENOM" id="CLU_2279341_0_0_1"/>
<dbReference type="EMBL" id="KN835136">
    <property type="protein sequence ID" value="KIK48713.1"/>
    <property type="molecule type" value="Genomic_DNA"/>
</dbReference>
<gene>
    <name evidence="1" type="ORF">CY34DRAFT_797860</name>
</gene>
<evidence type="ECO:0000313" key="1">
    <source>
        <dbReference type="EMBL" id="KIK48713.1"/>
    </source>
</evidence>
<sequence>MQGEYLVKRVTVADYGMLFNININVPSSSILVFPFPFSNSFAPSYYRWANGLAHQVYFLNMSIEWLNIDPHSHSLWTSFPPANCDQIDFDQLYHTLNCCLAV</sequence>
<accession>A0A0D0C1C9</accession>
<protein>
    <submittedName>
        <fullName evidence="1">Uncharacterized protein</fullName>
    </submittedName>
</protein>
<organism evidence="1 2">
    <name type="scientific">Suillus luteus UH-Slu-Lm8-n1</name>
    <dbReference type="NCBI Taxonomy" id="930992"/>
    <lineage>
        <taxon>Eukaryota</taxon>
        <taxon>Fungi</taxon>
        <taxon>Dikarya</taxon>
        <taxon>Basidiomycota</taxon>
        <taxon>Agaricomycotina</taxon>
        <taxon>Agaricomycetes</taxon>
        <taxon>Agaricomycetidae</taxon>
        <taxon>Boletales</taxon>
        <taxon>Suillineae</taxon>
        <taxon>Suillaceae</taxon>
        <taxon>Suillus</taxon>
    </lineage>
</organism>
<dbReference type="InParanoid" id="A0A0D0C1C9"/>
<proteinExistence type="predicted"/>
<dbReference type="Proteomes" id="UP000054485">
    <property type="component" value="Unassembled WGS sequence"/>
</dbReference>
<evidence type="ECO:0000313" key="2">
    <source>
        <dbReference type="Proteomes" id="UP000054485"/>
    </source>
</evidence>
<reference evidence="1 2" key="1">
    <citation type="submission" date="2014-04" db="EMBL/GenBank/DDBJ databases">
        <authorList>
            <consortium name="DOE Joint Genome Institute"/>
            <person name="Kuo A."/>
            <person name="Ruytinx J."/>
            <person name="Rineau F."/>
            <person name="Colpaert J."/>
            <person name="Kohler A."/>
            <person name="Nagy L.G."/>
            <person name="Floudas D."/>
            <person name="Copeland A."/>
            <person name="Barry K.W."/>
            <person name="Cichocki N."/>
            <person name="Veneault-Fourrey C."/>
            <person name="LaButti K."/>
            <person name="Lindquist E.A."/>
            <person name="Lipzen A."/>
            <person name="Lundell T."/>
            <person name="Morin E."/>
            <person name="Murat C."/>
            <person name="Sun H."/>
            <person name="Tunlid A."/>
            <person name="Henrissat B."/>
            <person name="Grigoriev I.V."/>
            <person name="Hibbett D.S."/>
            <person name="Martin F."/>
            <person name="Nordberg H.P."/>
            <person name="Cantor M.N."/>
            <person name="Hua S.X."/>
        </authorList>
    </citation>
    <scope>NUCLEOTIDE SEQUENCE [LARGE SCALE GENOMIC DNA]</scope>
    <source>
        <strain evidence="1 2">UH-Slu-Lm8-n1</strain>
    </source>
</reference>
<reference evidence="2" key="2">
    <citation type="submission" date="2015-01" db="EMBL/GenBank/DDBJ databases">
        <title>Evolutionary Origins and Diversification of the Mycorrhizal Mutualists.</title>
        <authorList>
            <consortium name="DOE Joint Genome Institute"/>
            <consortium name="Mycorrhizal Genomics Consortium"/>
            <person name="Kohler A."/>
            <person name="Kuo A."/>
            <person name="Nagy L.G."/>
            <person name="Floudas D."/>
            <person name="Copeland A."/>
            <person name="Barry K.W."/>
            <person name="Cichocki N."/>
            <person name="Veneault-Fourrey C."/>
            <person name="LaButti K."/>
            <person name="Lindquist E.A."/>
            <person name="Lipzen A."/>
            <person name="Lundell T."/>
            <person name="Morin E."/>
            <person name="Murat C."/>
            <person name="Riley R."/>
            <person name="Ohm R."/>
            <person name="Sun H."/>
            <person name="Tunlid A."/>
            <person name="Henrissat B."/>
            <person name="Grigoriev I.V."/>
            <person name="Hibbett D.S."/>
            <person name="Martin F."/>
        </authorList>
    </citation>
    <scope>NUCLEOTIDE SEQUENCE [LARGE SCALE GENOMIC DNA]</scope>
    <source>
        <strain evidence="2">UH-Slu-Lm8-n1</strain>
    </source>
</reference>
<dbReference type="AlphaFoldDB" id="A0A0D0C1C9"/>
<name>A0A0D0C1C9_9AGAM</name>